<dbReference type="EMBL" id="QMFB01000007">
    <property type="protein sequence ID" value="RAV20677.1"/>
    <property type="molecule type" value="Genomic_DNA"/>
</dbReference>
<organism evidence="2 3">
    <name type="scientific">Paenibacillus contaminans</name>
    <dbReference type="NCBI Taxonomy" id="450362"/>
    <lineage>
        <taxon>Bacteria</taxon>
        <taxon>Bacillati</taxon>
        <taxon>Bacillota</taxon>
        <taxon>Bacilli</taxon>
        <taxon>Bacillales</taxon>
        <taxon>Paenibacillaceae</taxon>
        <taxon>Paenibacillus</taxon>
    </lineage>
</organism>
<evidence type="ECO:0000259" key="1">
    <source>
        <dbReference type="Pfam" id="PF01261"/>
    </source>
</evidence>
<protein>
    <submittedName>
        <fullName evidence="2">Sugar phosphate isomerase/epimerase</fullName>
    </submittedName>
</protein>
<evidence type="ECO:0000313" key="3">
    <source>
        <dbReference type="Proteomes" id="UP000250369"/>
    </source>
</evidence>
<dbReference type="GO" id="GO:0016853">
    <property type="term" value="F:isomerase activity"/>
    <property type="evidence" value="ECO:0007669"/>
    <property type="project" value="UniProtKB-KW"/>
</dbReference>
<dbReference type="Pfam" id="PF01261">
    <property type="entry name" value="AP_endonuc_2"/>
    <property type="match status" value="1"/>
</dbReference>
<proteinExistence type="predicted"/>
<dbReference type="PANTHER" id="PTHR12110:SF41">
    <property type="entry name" value="INOSOSE DEHYDRATASE"/>
    <property type="match status" value="1"/>
</dbReference>
<dbReference type="Gene3D" id="3.20.20.150">
    <property type="entry name" value="Divalent-metal-dependent TIM barrel enzymes"/>
    <property type="match status" value="1"/>
</dbReference>
<keyword evidence="3" id="KW-1185">Reference proteome</keyword>
<evidence type="ECO:0000313" key="2">
    <source>
        <dbReference type="EMBL" id="RAV20677.1"/>
    </source>
</evidence>
<dbReference type="InterPro" id="IPR013022">
    <property type="entry name" value="Xyl_isomerase-like_TIM-brl"/>
</dbReference>
<sequence length="277" mass="30840">MEIRLTMKNKIGVIEDNFKIGAWEGVKKAKEVGAEGIQLFARRELDPEVLGTADRKELKQLIDSLGLEVASLCGDTGGPRFMEIATHRERIDKTKRILDMAAELGTPIVTAHIGTIPDDTSSELYEALQNVCAEIGRHAASMKAFYAIETGPETAVHLKTFLDSINAPGLAVNFDPANLWMVKGDDPVQGVFVLQKYIVHTHVKDGVRIPRTVNGETEYDHAETPIGEGEVRFDDYFAALRQIGYTGYLTIEREKGEVPERELNIRNAIAFIKRYRA</sequence>
<keyword evidence="2" id="KW-0413">Isomerase</keyword>
<dbReference type="AlphaFoldDB" id="A0A329MRV8"/>
<comment type="caution">
    <text evidence="2">The sequence shown here is derived from an EMBL/GenBank/DDBJ whole genome shotgun (WGS) entry which is preliminary data.</text>
</comment>
<reference evidence="2 3" key="1">
    <citation type="journal article" date="2009" name="Int. J. Syst. Evol. Microbiol.">
        <title>Paenibacillus contaminans sp. nov., isolated from a contaminated laboratory plate.</title>
        <authorList>
            <person name="Chou J.H."/>
            <person name="Lee J.H."/>
            <person name="Lin M.C."/>
            <person name="Chang P.S."/>
            <person name="Arun A.B."/>
            <person name="Young C.C."/>
            <person name="Chen W.M."/>
        </authorList>
    </citation>
    <scope>NUCLEOTIDE SEQUENCE [LARGE SCALE GENOMIC DNA]</scope>
    <source>
        <strain evidence="2 3">CKOBP-6</strain>
    </source>
</reference>
<dbReference type="Proteomes" id="UP000250369">
    <property type="component" value="Unassembled WGS sequence"/>
</dbReference>
<dbReference type="PANTHER" id="PTHR12110">
    <property type="entry name" value="HYDROXYPYRUVATE ISOMERASE"/>
    <property type="match status" value="1"/>
</dbReference>
<dbReference type="OrthoDB" id="3185623at2"/>
<dbReference type="InterPro" id="IPR036237">
    <property type="entry name" value="Xyl_isomerase-like_sf"/>
</dbReference>
<gene>
    <name evidence="2" type="ORF">DQG23_14290</name>
</gene>
<dbReference type="SUPFAM" id="SSF51658">
    <property type="entry name" value="Xylose isomerase-like"/>
    <property type="match status" value="1"/>
</dbReference>
<dbReference type="InterPro" id="IPR050312">
    <property type="entry name" value="IolE/XylAMocC-like"/>
</dbReference>
<feature type="domain" description="Xylose isomerase-like TIM barrel" evidence="1">
    <location>
        <begin position="26"/>
        <end position="274"/>
    </location>
</feature>
<accession>A0A329MRV8</accession>
<name>A0A329MRV8_9BACL</name>